<sequence>MQKRTSGGSQRSMNNAHTTTRGAMGDPQTYGMLLWQSKLQEKLLEEQKEKRKKELEEQQTRITEREEQTQEQQHQEKETPVEIPQMIPGPSPYTITPQSPQTRISLQEKSEMVANGPTPTAGGLEQPLFPNISRKIRTSTSCDSFGNKPSPMLGNLISFQQMGGSGSPRRTPSGKLVTVLRGDPEIRYHQKDTRGFDQSMRYLMDREKVVEYKRELDRQLEEKRKWRSQLGSAAIKEITRKGFIENGGNNNGKSHTSASDHHHHLGDTFVDRVTATGIGNNRNGMELAPLMRKFNSLPKLNTLGSTDVTRPYVHSPRNEFFHPMQATEVAETLSSQLREKEWLSRRHQESERLATERHFQTWDSLWGRPGGGAPMPFMEKHLGHAVSFGNLYGAQPQRKGFNKVNLFKAIHMTHQQQSRPK</sequence>
<feature type="compositionally biased region" description="Polar residues" evidence="1">
    <location>
        <begin position="1"/>
        <end position="21"/>
    </location>
</feature>
<evidence type="ECO:0000256" key="1">
    <source>
        <dbReference type="SAM" id="MobiDB-lite"/>
    </source>
</evidence>
<gene>
    <name evidence="2" type="ORF">ODALV1_LOCUS29347</name>
</gene>
<feature type="region of interest" description="Disordered" evidence="1">
    <location>
        <begin position="47"/>
        <end position="99"/>
    </location>
</feature>
<evidence type="ECO:0000313" key="3">
    <source>
        <dbReference type="Proteomes" id="UP001642540"/>
    </source>
</evidence>
<reference evidence="2 3" key="1">
    <citation type="submission" date="2024-08" db="EMBL/GenBank/DDBJ databases">
        <authorList>
            <person name="Cucini C."/>
            <person name="Frati F."/>
        </authorList>
    </citation>
    <scope>NUCLEOTIDE SEQUENCE [LARGE SCALE GENOMIC DNA]</scope>
</reference>
<evidence type="ECO:0000313" key="2">
    <source>
        <dbReference type="EMBL" id="CAL8143202.1"/>
    </source>
</evidence>
<feature type="region of interest" description="Disordered" evidence="1">
    <location>
        <begin position="244"/>
        <end position="263"/>
    </location>
</feature>
<comment type="caution">
    <text evidence="2">The sequence shown here is derived from an EMBL/GenBank/DDBJ whole genome shotgun (WGS) entry which is preliminary data.</text>
</comment>
<feature type="compositionally biased region" description="Basic and acidic residues" evidence="1">
    <location>
        <begin position="47"/>
        <end position="80"/>
    </location>
</feature>
<organism evidence="2 3">
    <name type="scientific">Orchesella dallaii</name>
    <dbReference type="NCBI Taxonomy" id="48710"/>
    <lineage>
        <taxon>Eukaryota</taxon>
        <taxon>Metazoa</taxon>
        <taxon>Ecdysozoa</taxon>
        <taxon>Arthropoda</taxon>
        <taxon>Hexapoda</taxon>
        <taxon>Collembola</taxon>
        <taxon>Entomobryomorpha</taxon>
        <taxon>Entomobryoidea</taxon>
        <taxon>Orchesellidae</taxon>
        <taxon>Orchesellinae</taxon>
        <taxon>Orchesella</taxon>
    </lineage>
</organism>
<name>A0ABP1S3L9_9HEXA</name>
<accession>A0ABP1S3L9</accession>
<dbReference type="EMBL" id="CAXLJM020000151">
    <property type="protein sequence ID" value="CAL8143202.1"/>
    <property type="molecule type" value="Genomic_DNA"/>
</dbReference>
<dbReference type="Proteomes" id="UP001642540">
    <property type="component" value="Unassembled WGS sequence"/>
</dbReference>
<protein>
    <submittedName>
        <fullName evidence="2">Uncharacterized protein</fullName>
    </submittedName>
</protein>
<feature type="region of interest" description="Disordered" evidence="1">
    <location>
        <begin position="1"/>
        <end position="29"/>
    </location>
</feature>
<keyword evidence="3" id="KW-1185">Reference proteome</keyword>
<proteinExistence type="predicted"/>
<feature type="compositionally biased region" description="Polar residues" evidence="1">
    <location>
        <begin position="247"/>
        <end position="257"/>
    </location>
</feature>